<evidence type="ECO:0000256" key="3">
    <source>
        <dbReference type="ARBA" id="ARBA00022679"/>
    </source>
</evidence>
<keyword evidence="5" id="KW-0804">Transcription</keyword>
<evidence type="ECO:0000256" key="4">
    <source>
        <dbReference type="ARBA" id="ARBA00022695"/>
    </source>
</evidence>
<comment type="caution">
    <text evidence="7">The sequence shown here is derived from an EMBL/GenBank/DDBJ whole genome shotgun (WGS) entry which is preliminary data.</text>
</comment>
<protein>
    <recommendedName>
        <fullName evidence="1">DNA-directed RNA polymerase</fullName>
        <ecNumber evidence="1">2.7.7.6</ecNumber>
    </recommendedName>
</protein>
<dbReference type="EC" id="2.7.7.6" evidence="1"/>
<gene>
    <name evidence="7" type="ORF">RUM44_008152</name>
</gene>
<dbReference type="Gene3D" id="3.90.1100.10">
    <property type="match status" value="1"/>
</dbReference>
<keyword evidence="8" id="KW-1185">Reference proteome</keyword>
<keyword evidence="2" id="KW-0240">DNA-directed RNA polymerase</keyword>
<dbReference type="SUPFAM" id="SSF64484">
    <property type="entry name" value="beta and beta-prime subunits of DNA dependent RNA-polymerase"/>
    <property type="match status" value="1"/>
</dbReference>
<evidence type="ECO:0000313" key="8">
    <source>
        <dbReference type="Proteomes" id="UP001359485"/>
    </source>
</evidence>
<keyword evidence="3" id="KW-0808">Transferase</keyword>
<organism evidence="7 8">
    <name type="scientific">Polyplax serrata</name>
    <name type="common">Common mouse louse</name>
    <dbReference type="NCBI Taxonomy" id="468196"/>
    <lineage>
        <taxon>Eukaryota</taxon>
        <taxon>Metazoa</taxon>
        <taxon>Ecdysozoa</taxon>
        <taxon>Arthropoda</taxon>
        <taxon>Hexapoda</taxon>
        <taxon>Insecta</taxon>
        <taxon>Pterygota</taxon>
        <taxon>Neoptera</taxon>
        <taxon>Paraneoptera</taxon>
        <taxon>Psocodea</taxon>
        <taxon>Troctomorpha</taxon>
        <taxon>Phthiraptera</taxon>
        <taxon>Anoplura</taxon>
        <taxon>Polyplacidae</taxon>
        <taxon>Polyplax</taxon>
    </lineage>
</organism>
<dbReference type="EMBL" id="JAWJWF010000002">
    <property type="protein sequence ID" value="KAK6637730.1"/>
    <property type="molecule type" value="Genomic_DNA"/>
</dbReference>
<evidence type="ECO:0000256" key="5">
    <source>
        <dbReference type="ARBA" id="ARBA00023163"/>
    </source>
</evidence>
<evidence type="ECO:0000256" key="2">
    <source>
        <dbReference type="ARBA" id="ARBA00022478"/>
    </source>
</evidence>
<keyword evidence="4" id="KW-0548">Nucleotidyltransferase</keyword>
<sequence>MTADENEMNTGFREPTLKHLTNLYGVPSKAQNEFLQSLGKPHVDSFDHLIDNGLDLITQNLVPIEMNIGQDKLAVYVNDLRLMHPLMKDGSYAVKTHKIYPTECRQRAATYCGHLFGRIQWSVNGVKQIPIEKDFGEIPIMVKGHNTTSDVLQNRYKNT</sequence>
<dbReference type="InterPro" id="IPR007644">
    <property type="entry name" value="RNA_pol_bsu_protrusion"/>
</dbReference>
<dbReference type="Proteomes" id="UP001359485">
    <property type="component" value="Unassembled WGS sequence"/>
</dbReference>
<feature type="domain" description="RNA polymerase beta subunit protrusion" evidence="6">
    <location>
        <begin position="38"/>
        <end position="146"/>
    </location>
</feature>
<evidence type="ECO:0000259" key="6">
    <source>
        <dbReference type="Pfam" id="PF04563"/>
    </source>
</evidence>
<reference evidence="7 8" key="1">
    <citation type="submission" date="2023-09" db="EMBL/GenBank/DDBJ databases">
        <title>Genomes of two closely related lineages of the louse Polyplax serrata with different host specificities.</title>
        <authorList>
            <person name="Martinu J."/>
            <person name="Tarabai H."/>
            <person name="Stefka J."/>
            <person name="Hypsa V."/>
        </authorList>
    </citation>
    <scope>NUCLEOTIDE SEQUENCE [LARGE SCALE GENOMIC DNA]</scope>
    <source>
        <strain evidence="7">98ZLc_SE</strain>
    </source>
</reference>
<evidence type="ECO:0000256" key="1">
    <source>
        <dbReference type="ARBA" id="ARBA00012418"/>
    </source>
</evidence>
<accession>A0ABR1B7S5</accession>
<evidence type="ECO:0000313" key="7">
    <source>
        <dbReference type="EMBL" id="KAK6637730.1"/>
    </source>
</evidence>
<name>A0ABR1B7S5_POLSC</name>
<proteinExistence type="predicted"/>
<dbReference type="Pfam" id="PF04563">
    <property type="entry name" value="RNA_pol_Rpb2_1"/>
    <property type="match status" value="1"/>
</dbReference>